<dbReference type="SUPFAM" id="SSF101912">
    <property type="entry name" value="Sema domain"/>
    <property type="match status" value="1"/>
</dbReference>
<proteinExistence type="inferred from homology"/>
<keyword evidence="19" id="KW-0547">Nucleotide-binding</keyword>
<dbReference type="InterPro" id="IPR000719">
    <property type="entry name" value="Prot_kinase_dom"/>
</dbReference>
<evidence type="ECO:0000259" key="22">
    <source>
        <dbReference type="PROSITE" id="PS50011"/>
    </source>
</evidence>
<dbReference type="InterPro" id="IPR002165">
    <property type="entry name" value="Plexin_repeat"/>
</dbReference>
<evidence type="ECO:0000256" key="2">
    <source>
        <dbReference type="ARBA" id="ARBA00010297"/>
    </source>
</evidence>
<dbReference type="Gene3D" id="2.130.10.10">
    <property type="entry name" value="YVTN repeat-like/Quinoprotein amine dehydrogenase"/>
    <property type="match status" value="1"/>
</dbReference>
<evidence type="ECO:0000256" key="17">
    <source>
        <dbReference type="ARBA" id="ARBA00033136"/>
    </source>
</evidence>
<dbReference type="Pfam" id="PF07714">
    <property type="entry name" value="PK_Tyr_Ser-Thr"/>
    <property type="match status" value="2"/>
</dbReference>
<dbReference type="SUPFAM" id="SSF56112">
    <property type="entry name" value="Protein kinase-like (PK-like)"/>
    <property type="match status" value="1"/>
</dbReference>
<evidence type="ECO:0000256" key="4">
    <source>
        <dbReference type="ARBA" id="ARBA00019839"/>
    </source>
</evidence>
<dbReference type="SUPFAM" id="SSF103575">
    <property type="entry name" value="Plexin repeat"/>
    <property type="match status" value="1"/>
</dbReference>
<comment type="similarity">
    <text evidence="2">Belongs to the plexin family.</text>
</comment>
<name>A0A8K0A035_BRALA</name>
<organism evidence="24 25">
    <name type="scientific">Branchiostoma lanceolatum</name>
    <name type="common">Common lancelet</name>
    <name type="synonym">Amphioxus lanceolatum</name>
    <dbReference type="NCBI Taxonomy" id="7740"/>
    <lineage>
        <taxon>Eukaryota</taxon>
        <taxon>Metazoa</taxon>
        <taxon>Chordata</taxon>
        <taxon>Cephalochordata</taxon>
        <taxon>Leptocardii</taxon>
        <taxon>Amphioxiformes</taxon>
        <taxon>Branchiostomatidae</taxon>
        <taxon>Branchiostoma</taxon>
    </lineage>
</organism>
<dbReference type="Proteomes" id="UP000838412">
    <property type="component" value="Chromosome 5"/>
</dbReference>
<evidence type="ECO:0000313" key="25">
    <source>
        <dbReference type="Proteomes" id="UP000838412"/>
    </source>
</evidence>
<evidence type="ECO:0000256" key="1">
    <source>
        <dbReference type="ARBA" id="ARBA00004167"/>
    </source>
</evidence>
<evidence type="ECO:0000256" key="8">
    <source>
        <dbReference type="ARBA" id="ARBA00022843"/>
    </source>
</evidence>
<dbReference type="Gene3D" id="1.10.510.10">
    <property type="entry name" value="Transferase(Phosphotransferase) domain 1"/>
    <property type="match status" value="1"/>
</dbReference>
<evidence type="ECO:0000256" key="3">
    <source>
        <dbReference type="ARBA" id="ARBA00011902"/>
    </source>
</evidence>
<keyword evidence="10 20" id="KW-0472">Membrane</keyword>
<dbReference type="Pfam" id="PF01833">
    <property type="entry name" value="TIG"/>
    <property type="match status" value="3"/>
</dbReference>
<protein>
    <recommendedName>
        <fullName evidence="4">Hepatocyte growth factor receptor</fullName>
        <ecNumber evidence="3">2.7.10.1</ecNumber>
    </recommendedName>
    <alternativeName>
        <fullName evidence="17">HGF/SF receptor</fullName>
    </alternativeName>
    <alternativeName>
        <fullName evidence="16">Proto-oncogene c-Met</fullName>
    </alternativeName>
    <alternativeName>
        <fullName evidence="14">Scatter factor receptor</fullName>
    </alternativeName>
    <alternativeName>
        <fullName evidence="15">Tyrosine-protein kinase Met</fullName>
    </alternativeName>
</protein>
<keyword evidence="19" id="KW-0067">ATP-binding</keyword>
<dbReference type="GO" id="GO:0030334">
    <property type="term" value="P:regulation of cell migration"/>
    <property type="evidence" value="ECO:0007669"/>
    <property type="project" value="TreeGrafter"/>
</dbReference>
<dbReference type="PROSITE" id="PS51004">
    <property type="entry name" value="SEMA"/>
    <property type="match status" value="1"/>
</dbReference>
<feature type="signal peptide" evidence="21">
    <location>
        <begin position="1"/>
        <end position="25"/>
    </location>
</feature>
<dbReference type="GO" id="GO:0005886">
    <property type="term" value="C:plasma membrane"/>
    <property type="evidence" value="ECO:0007669"/>
    <property type="project" value="TreeGrafter"/>
</dbReference>
<dbReference type="InterPro" id="IPR017441">
    <property type="entry name" value="Protein_kinase_ATP_BS"/>
</dbReference>
<keyword evidence="8" id="KW-0832">Ubl conjugation</keyword>
<evidence type="ECO:0000256" key="15">
    <source>
        <dbReference type="ARBA" id="ARBA00033031"/>
    </source>
</evidence>
<feature type="chain" id="PRO_5035425111" description="Hepatocyte growth factor receptor" evidence="21">
    <location>
        <begin position="26"/>
        <end position="1396"/>
    </location>
</feature>
<dbReference type="SUPFAM" id="SSF81296">
    <property type="entry name" value="E set domains"/>
    <property type="match status" value="3"/>
</dbReference>
<keyword evidence="5 20" id="KW-0812">Transmembrane</keyword>
<keyword evidence="12" id="KW-1015">Disulfide bond</keyword>
<evidence type="ECO:0000256" key="10">
    <source>
        <dbReference type="ARBA" id="ARBA00023136"/>
    </source>
</evidence>
<dbReference type="InterPro" id="IPR036352">
    <property type="entry name" value="Semap_dom_sf"/>
</dbReference>
<evidence type="ECO:0000256" key="14">
    <source>
        <dbReference type="ARBA" id="ARBA00030820"/>
    </source>
</evidence>
<evidence type="ECO:0000256" key="16">
    <source>
        <dbReference type="ARBA" id="ARBA00033117"/>
    </source>
</evidence>
<dbReference type="CDD" id="cd11236">
    <property type="entry name" value="Sema_plexin_like"/>
    <property type="match status" value="1"/>
</dbReference>
<dbReference type="InterPro" id="IPR001245">
    <property type="entry name" value="Ser-Thr/Tyr_kinase_cat_dom"/>
</dbReference>
<dbReference type="GO" id="GO:0002116">
    <property type="term" value="C:semaphorin receptor complex"/>
    <property type="evidence" value="ECO:0007669"/>
    <property type="project" value="TreeGrafter"/>
</dbReference>
<dbReference type="InterPro" id="IPR013783">
    <property type="entry name" value="Ig-like_fold"/>
</dbReference>
<dbReference type="Pfam" id="PF01403">
    <property type="entry name" value="Sema"/>
    <property type="match status" value="1"/>
</dbReference>
<feature type="domain" description="Protein kinase" evidence="22">
    <location>
        <begin position="1047"/>
        <end position="1369"/>
    </location>
</feature>
<dbReference type="OrthoDB" id="6417648at2759"/>
<feature type="domain" description="Sema" evidence="23">
    <location>
        <begin position="15"/>
        <end position="494"/>
    </location>
</feature>
<keyword evidence="11" id="KW-0418">Kinase</keyword>
<dbReference type="GO" id="GO:0017154">
    <property type="term" value="F:semaphorin receptor activity"/>
    <property type="evidence" value="ECO:0007669"/>
    <property type="project" value="InterPro"/>
</dbReference>
<dbReference type="InterPro" id="IPR020635">
    <property type="entry name" value="Tyr_kinase_cat_dom"/>
</dbReference>
<dbReference type="InterPro" id="IPR031148">
    <property type="entry name" value="Plexin"/>
</dbReference>
<evidence type="ECO:0000256" key="5">
    <source>
        <dbReference type="ARBA" id="ARBA00022692"/>
    </source>
</evidence>
<dbReference type="InterPro" id="IPR016201">
    <property type="entry name" value="PSI"/>
</dbReference>
<dbReference type="Gene3D" id="3.30.1680.10">
    <property type="entry name" value="ligand-binding face of the semaphorins, domain 2"/>
    <property type="match status" value="1"/>
</dbReference>
<dbReference type="Pfam" id="PF01437">
    <property type="entry name" value="PSI"/>
    <property type="match status" value="1"/>
</dbReference>
<keyword evidence="11" id="KW-0829">Tyrosine-protein kinase</keyword>
<keyword evidence="13" id="KW-0325">Glycoprotein</keyword>
<dbReference type="InterPro" id="IPR011009">
    <property type="entry name" value="Kinase-like_dom_sf"/>
</dbReference>
<dbReference type="CDD" id="cd00603">
    <property type="entry name" value="IPT_PCSR"/>
    <property type="match status" value="1"/>
</dbReference>
<dbReference type="FunFam" id="1.10.510.10:FF:000986">
    <property type="entry name" value="Protein tyrosine kinase 2aa"/>
    <property type="match status" value="1"/>
</dbReference>
<feature type="transmembrane region" description="Helical" evidence="20">
    <location>
        <begin position="937"/>
        <end position="959"/>
    </location>
</feature>
<accession>A0A8K0A035</accession>
<keyword evidence="7" id="KW-0677">Repeat</keyword>
<keyword evidence="11" id="KW-0808">Transferase</keyword>
<evidence type="ECO:0000256" key="18">
    <source>
        <dbReference type="PROSITE-ProRule" id="PRU00352"/>
    </source>
</evidence>
<dbReference type="SMART" id="SM00219">
    <property type="entry name" value="TyrKc"/>
    <property type="match status" value="1"/>
</dbReference>
<dbReference type="FunFam" id="3.30.200.20:FF:000188">
    <property type="entry name" value="Hepatocyte growth factor receptor"/>
    <property type="match status" value="1"/>
</dbReference>
<dbReference type="GO" id="GO:0004714">
    <property type="term" value="F:transmembrane receptor protein tyrosine kinase activity"/>
    <property type="evidence" value="ECO:0007669"/>
    <property type="project" value="UniProtKB-EC"/>
</dbReference>
<dbReference type="InterPro" id="IPR002909">
    <property type="entry name" value="IPT_dom"/>
</dbReference>
<dbReference type="SMART" id="SM00423">
    <property type="entry name" value="PSI"/>
    <property type="match status" value="1"/>
</dbReference>
<feature type="binding site" evidence="19">
    <location>
        <position position="1080"/>
    </location>
    <ligand>
        <name>ATP</name>
        <dbReference type="ChEBI" id="CHEBI:30616"/>
    </ligand>
</feature>
<feature type="transmembrane region" description="Helical" evidence="20">
    <location>
        <begin position="1110"/>
        <end position="1131"/>
    </location>
</feature>
<dbReference type="InterPro" id="IPR001627">
    <property type="entry name" value="Semap_dom"/>
</dbReference>
<dbReference type="PROSITE" id="PS00107">
    <property type="entry name" value="PROTEIN_KINASE_ATP"/>
    <property type="match status" value="1"/>
</dbReference>
<evidence type="ECO:0000256" key="7">
    <source>
        <dbReference type="ARBA" id="ARBA00022737"/>
    </source>
</evidence>
<evidence type="ECO:0000256" key="11">
    <source>
        <dbReference type="ARBA" id="ARBA00023137"/>
    </source>
</evidence>
<dbReference type="FunFam" id="2.60.40.10:FF:000213">
    <property type="entry name" value="Hepatocyte growth factor receptor"/>
    <property type="match status" value="1"/>
</dbReference>
<dbReference type="Gene3D" id="3.30.200.20">
    <property type="entry name" value="Phosphorylase Kinase, domain 1"/>
    <property type="match status" value="1"/>
</dbReference>
<evidence type="ECO:0000256" key="20">
    <source>
        <dbReference type="SAM" id="Phobius"/>
    </source>
</evidence>
<keyword evidence="25" id="KW-1185">Reference proteome</keyword>
<evidence type="ECO:0000256" key="13">
    <source>
        <dbReference type="ARBA" id="ARBA00023180"/>
    </source>
</evidence>
<dbReference type="Gene3D" id="2.60.40.10">
    <property type="entry name" value="Immunoglobulins"/>
    <property type="match status" value="3"/>
</dbReference>
<sequence length="1396" mass="154609">MAPPGFMCFLNFSLTLCLLFAGGNSQHSKEFPNFRSGDLGQRLQQLSVDNNSGRVYLGATNILYQLSADLELQQSYKSGPVWDSPRCAPFAQHCRDGKVLSDNNNKILLVDESLGVLLACGSVLQGTCSVHPLENIASERDYDRAAYVASGESAVAFFAPGYDGAQSLYVGAEYETDKPDEFSIPAVSTRTLSHTTATEYKINFALQTQHQHSYVSVNSNYASDYRIRYVDGFSHNGFSYFLTVQKTSVDSQSYHSRLVRVCQNDRAYFSYTELPIACYGHDEKPYNIIQAAALHKPGHNLTDVHPGMTTTDEVLFAVFAESESEDSPVPKNNSVLCTFPMSDVRAHFQDGIQSCYGGQGQPGLEFLYQPGHNRVCQETTTEIDEDFCGSGVIGPIEISEDGELYDYSILHEDSFSDKLVTSLAITVQQGHTVAMLGTADGFIHKMMLDTIRNNRPLLSLDVGHGHPINRDMEMDPSEEHLYVMAGEQVTKLPLKSCSLYQDCGTCITVEDPTLECGWCKEQGACSTRQDCMRDIQWSRDTCPPVIYEFSPTSGPIDGGTNITILGDNLGDMAMADTHIVSIWRKECTLVEKESDFNKLVCTTAPSEVAQDHVTVEVHEQSAVLGYTISGTGSSSQPFSYVDPQVTSISPILGPEAGGTVLTINGQHLDTSSGPQVSVAGQVCRIQSISDDTLVCMTAPSSVPTSGPVMLTWDRATRHASDLFTYTENPTVTDINPKRSSYSGGTELHVTGVNLHSVAQPRMNISFLQGNEVVSFLEPCIHSESARSTQMTCQSPNITGRLHPLSAPQPITVQLSLVLDGMLDEPSLDLRHFTYYPDPEFFSFDLSKAYPKTGRTLMLRGDHLDSAHDIKDFSVLVGQHSCRITLLNSQELHCVLPEDQKFGNFTDAPVMVNVGNLHFTVGELKLQFARQKKVPEAIIIYVCAAIGLSILVLVALLVAWKQRRGNPIIRRTNRNGLWHVPDEQIAMVDMSGPAPQPDPIGLARQMSRDNNYQSLPSEYENDTLDRLRVNDPDLAVSVEETLIPRHKLHLHNIIGKGFFGSVFYGTYQHPGEKEPVRVAIKTLNRDNCDMNDIENFLREGIMMKDFNHEHVLHLVGVSLPTTGAPLVVLPYMKLGDLHSFIRNPQQLLTVQDILGFALQVGEGMAYLSSLKFVHRDLAARNCIPVLGAEHHPHAIEGLSLVLNTILTLQRPVPGAEQHPHAIAGLSLVLNTILTLPKTCPWVSEDLVVKVADFGLSRDLYEKDYYTCGDKKARLPVKWMALESLLDGTYTTKSDVWSFGVLMWELAMRGVNPYPDVDNFDLAMYLQRGSRLRQPKYCPDHIYTMMQLCWQVDPDLRPTFDDLVSRLSEALPPTSPAPEGEHSVQDFEECYTDVLARA</sequence>
<comment type="subcellular location">
    <subcellularLocation>
        <location evidence="1">Membrane</location>
        <topology evidence="1">Single-pass membrane protein</topology>
    </subcellularLocation>
</comment>
<reference evidence="24" key="1">
    <citation type="submission" date="2022-01" db="EMBL/GenBank/DDBJ databases">
        <authorList>
            <person name="Braso-Vives M."/>
        </authorList>
    </citation>
    <scope>NUCLEOTIDE SEQUENCE</scope>
</reference>
<dbReference type="InterPro" id="IPR015943">
    <property type="entry name" value="WD40/YVTN_repeat-like_dom_sf"/>
</dbReference>
<evidence type="ECO:0000256" key="9">
    <source>
        <dbReference type="ARBA" id="ARBA00022989"/>
    </source>
</evidence>
<evidence type="ECO:0000256" key="21">
    <source>
        <dbReference type="SAM" id="SignalP"/>
    </source>
</evidence>
<dbReference type="PANTHER" id="PTHR22625">
    <property type="entry name" value="PLEXIN"/>
    <property type="match status" value="1"/>
</dbReference>
<dbReference type="PROSITE" id="PS50011">
    <property type="entry name" value="PROTEIN_KINASE_DOM"/>
    <property type="match status" value="1"/>
</dbReference>
<dbReference type="EMBL" id="OV696690">
    <property type="protein sequence ID" value="CAH1265488.1"/>
    <property type="molecule type" value="Genomic_DNA"/>
</dbReference>
<evidence type="ECO:0000259" key="23">
    <source>
        <dbReference type="PROSITE" id="PS51004"/>
    </source>
</evidence>
<keyword evidence="9 20" id="KW-1133">Transmembrane helix</keyword>
<dbReference type="GO" id="GO:0005524">
    <property type="term" value="F:ATP binding"/>
    <property type="evidence" value="ECO:0007669"/>
    <property type="project" value="UniProtKB-UniRule"/>
</dbReference>
<evidence type="ECO:0000256" key="6">
    <source>
        <dbReference type="ARBA" id="ARBA00022729"/>
    </source>
</evidence>
<keyword evidence="6 21" id="KW-0732">Signal</keyword>
<evidence type="ECO:0000313" key="24">
    <source>
        <dbReference type="EMBL" id="CAH1265488.1"/>
    </source>
</evidence>
<evidence type="ECO:0000256" key="12">
    <source>
        <dbReference type="ARBA" id="ARBA00023157"/>
    </source>
</evidence>
<dbReference type="PANTHER" id="PTHR22625:SF70">
    <property type="entry name" value="PLEXIN A, ISOFORM A"/>
    <property type="match status" value="1"/>
</dbReference>
<dbReference type="EC" id="2.7.10.1" evidence="3"/>
<gene>
    <name evidence="24" type="primary">MET</name>
    <name evidence="24" type="ORF">BLAG_LOCUS19455</name>
</gene>
<evidence type="ECO:0000256" key="19">
    <source>
        <dbReference type="PROSITE-ProRule" id="PRU10141"/>
    </source>
</evidence>
<dbReference type="SMART" id="SM00429">
    <property type="entry name" value="IPT"/>
    <property type="match status" value="4"/>
</dbReference>
<dbReference type="SMART" id="SM00630">
    <property type="entry name" value="Sema"/>
    <property type="match status" value="1"/>
</dbReference>
<comment type="caution">
    <text evidence="18">Lacks conserved residue(s) required for the propagation of feature annotation.</text>
</comment>
<dbReference type="InterPro" id="IPR014756">
    <property type="entry name" value="Ig_E-set"/>
</dbReference>